<evidence type="ECO:0000313" key="3">
    <source>
        <dbReference type="Proteomes" id="UP000253628"/>
    </source>
</evidence>
<sequence>MTANHEQRFIAAIEGLELSHRDISEILSGLENWLAHLTDDLATHSLSCAIWQQHSPLAKHVLAINAGLQTSMQDWTRQWEALEPAHELADTFNDKVMLLVFGKFNAGKSSFCNFLAERMAVHGKALRYFRISNGCITEVADAFKEGATETTAQAQGIILGETLVLLDTPGLHSITLENSAITQRITDSADGVLWLSSSTSPGQVQELDELARELHRNKPLLPLVTRSDVIDEDEVDGKIQKILRNKTTENRSLQENDVSVRALEKLVSMGLDPSLLKQPISISTHVARTQGQTAQAMEEAGFERLYAALKDTLEPALLYKQRKPAETLLHHLEENVLHTLNSKILPCLRRLDNALESEQASLEYKKKRIITTAWRTVIPALPELLERHASARDTEAVCRTVTQLLQDAVKHTIKHELSDYDLNLDFSTIKIPLDHDVSYEEITVDIGTPTDHNPTDESTTELATQTHGIGISHDRLYAALHTTVQTILENLADNVMEKCRSHIVQIASESKRLQDLLTAQTLHLEAIKQALRT</sequence>
<dbReference type="RefSeq" id="WP_113934695.1">
    <property type="nucleotide sequence ID" value="NZ_JACCEU010000010.1"/>
</dbReference>
<organism evidence="2 3">
    <name type="scientific">Eoetvoesiella caeni</name>
    <dbReference type="NCBI Taxonomy" id="645616"/>
    <lineage>
        <taxon>Bacteria</taxon>
        <taxon>Pseudomonadati</taxon>
        <taxon>Pseudomonadota</taxon>
        <taxon>Betaproteobacteria</taxon>
        <taxon>Burkholderiales</taxon>
        <taxon>Alcaligenaceae</taxon>
        <taxon>Eoetvoesiella</taxon>
    </lineage>
</organism>
<dbReference type="OrthoDB" id="7230468at2"/>
<evidence type="ECO:0000313" key="2">
    <source>
        <dbReference type="EMBL" id="RBP36260.1"/>
    </source>
</evidence>
<comment type="caution">
    <text evidence="2">The sequence shown here is derived from an EMBL/GenBank/DDBJ whole genome shotgun (WGS) entry which is preliminary data.</text>
</comment>
<dbReference type="Proteomes" id="UP000253628">
    <property type="component" value="Unassembled WGS sequence"/>
</dbReference>
<reference evidence="2 3" key="1">
    <citation type="submission" date="2018-06" db="EMBL/GenBank/DDBJ databases">
        <title>Genomic Encyclopedia of Type Strains, Phase IV (KMG-IV): sequencing the most valuable type-strain genomes for metagenomic binning, comparative biology and taxonomic classification.</title>
        <authorList>
            <person name="Goeker M."/>
        </authorList>
    </citation>
    <scope>NUCLEOTIDE SEQUENCE [LARGE SCALE GENOMIC DNA]</scope>
    <source>
        <strain evidence="2 3">DSM 25520</strain>
    </source>
</reference>
<keyword evidence="3" id="KW-1185">Reference proteome</keyword>
<dbReference type="GO" id="GO:0005525">
    <property type="term" value="F:GTP binding"/>
    <property type="evidence" value="ECO:0007669"/>
    <property type="project" value="InterPro"/>
</dbReference>
<dbReference type="Pfam" id="PF01926">
    <property type="entry name" value="MMR_HSR1"/>
    <property type="match status" value="1"/>
</dbReference>
<dbReference type="InterPro" id="IPR006073">
    <property type="entry name" value="GTP-bd"/>
</dbReference>
<evidence type="ECO:0000259" key="1">
    <source>
        <dbReference type="Pfam" id="PF01926"/>
    </source>
</evidence>
<proteinExistence type="predicted"/>
<name>A0A366H4F8_9BURK</name>
<protein>
    <submittedName>
        <fullName evidence="2">50S ribosome-binding GTPase</fullName>
    </submittedName>
</protein>
<feature type="domain" description="G" evidence="1">
    <location>
        <begin position="99"/>
        <end position="223"/>
    </location>
</feature>
<accession>A0A366H4F8</accession>
<gene>
    <name evidence="2" type="ORF">DFR37_11391</name>
</gene>
<dbReference type="AlphaFoldDB" id="A0A366H4F8"/>
<dbReference type="Gene3D" id="3.40.50.300">
    <property type="entry name" value="P-loop containing nucleotide triphosphate hydrolases"/>
    <property type="match status" value="1"/>
</dbReference>
<dbReference type="InterPro" id="IPR027417">
    <property type="entry name" value="P-loop_NTPase"/>
</dbReference>
<dbReference type="EMBL" id="QNRQ01000013">
    <property type="protein sequence ID" value="RBP36260.1"/>
    <property type="molecule type" value="Genomic_DNA"/>
</dbReference>
<dbReference type="SUPFAM" id="SSF52540">
    <property type="entry name" value="P-loop containing nucleoside triphosphate hydrolases"/>
    <property type="match status" value="1"/>
</dbReference>